<evidence type="ECO:0000259" key="1">
    <source>
        <dbReference type="PROSITE" id="PS50151"/>
    </source>
</evidence>
<dbReference type="HOGENOM" id="CLU_102553_1_0_9"/>
<dbReference type="AlphaFoldDB" id="G9YJM8"/>
<keyword evidence="3" id="KW-1185">Reference proteome</keyword>
<dbReference type="GO" id="GO:1990169">
    <property type="term" value="P:stress response to copper ion"/>
    <property type="evidence" value="ECO:0007669"/>
    <property type="project" value="TreeGrafter"/>
</dbReference>
<dbReference type="PROSITE" id="PS50151">
    <property type="entry name" value="UVR"/>
    <property type="match status" value="1"/>
</dbReference>
<dbReference type="EMBL" id="AGCJ01000081">
    <property type="protein sequence ID" value="EHM38427.1"/>
    <property type="molecule type" value="Genomic_DNA"/>
</dbReference>
<dbReference type="PANTHER" id="PTHR38430">
    <property type="entry name" value="PROTEIN-ARGININE KINASE ACTIVATOR PROTEIN"/>
    <property type="match status" value="1"/>
</dbReference>
<name>G9YJM8_9FIRM</name>
<dbReference type="InterPro" id="IPR025542">
    <property type="entry name" value="YacH"/>
</dbReference>
<dbReference type="GO" id="GO:0050897">
    <property type="term" value="F:cobalt ion binding"/>
    <property type="evidence" value="ECO:0007669"/>
    <property type="project" value="TreeGrafter"/>
</dbReference>
<evidence type="ECO:0000313" key="2">
    <source>
        <dbReference type="EMBL" id="EHM38427.1"/>
    </source>
</evidence>
<dbReference type="STRING" id="861450.HMPREF0080_01881"/>
<sequence length="179" mass="19981">MLEGGAPMLCDMCKLTDAVVHITKIENGKRTELHLCAACAKKQGTLGGDHALNIVDNDFFRKMAYADYEGPAADEPRCSGCGMTYSDFNRTGKFGCPKCYDAFNGEIRPLMRRIHGHARHVGKVPARGSGVFRTATHIKRLRQHLRKLVLAERYEEAAEIRDEIRALERHDDGEVTGHV</sequence>
<dbReference type="GO" id="GO:1990170">
    <property type="term" value="P:stress response to cadmium ion"/>
    <property type="evidence" value="ECO:0007669"/>
    <property type="project" value="TreeGrafter"/>
</dbReference>
<dbReference type="PATRIC" id="fig|861450.3.peg.1736"/>
<dbReference type="Proteomes" id="UP000005481">
    <property type="component" value="Unassembled WGS sequence"/>
</dbReference>
<dbReference type="SUPFAM" id="SSF46600">
    <property type="entry name" value="C-terminal UvrC-binding domain of UvrB"/>
    <property type="match status" value="1"/>
</dbReference>
<dbReference type="PIRSF" id="PIRSF015034">
    <property type="entry name" value="YacH"/>
    <property type="match status" value="1"/>
</dbReference>
<dbReference type="PANTHER" id="PTHR38430:SF1">
    <property type="entry name" value="PROTEIN-ARGININE KINASE ACTIVATOR PROTEIN"/>
    <property type="match status" value="1"/>
</dbReference>
<dbReference type="Pfam" id="PF02151">
    <property type="entry name" value="UVR"/>
    <property type="match status" value="1"/>
</dbReference>
<comment type="caution">
    <text evidence="2">The sequence shown here is derived from an EMBL/GenBank/DDBJ whole genome shotgun (WGS) entry which is preliminary data.</text>
</comment>
<dbReference type="eggNOG" id="COG3880">
    <property type="taxonomic scope" value="Bacteria"/>
</dbReference>
<accession>G9YJM8</accession>
<dbReference type="GO" id="GO:0046870">
    <property type="term" value="F:cadmium ion binding"/>
    <property type="evidence" value="ECO:0007669"/>
    <property type="project" value="TreeGrafter"/>
</dbReference>
<dbReference type="InterPro" id="IPR036876">
    <property type="entry name" value="UVR_dom_sf"/>
</dbReference>
<reference evidence="2 3" key="1">
    <citation type="submission" date="2011-08" db="EMBL/GenBank/DDBJ databases">
        <authorList>
            <person name="Weinstock G."/>
            <person name="Sodergren E."/>
            <person name="Clifton S."/>
            <person name="Fulton L."/>
            <person name="Fulton B."/>
            <person name="Courtney L."/>
            <person name="Fronick C."/>
            <person name="Harrison M."/>
            <person name="Strong C."/>
            <person name="Farmer C."/>
            <person name="Delahaunty K."/>
            <person name="Markovic C."/>
            <person name="Hall O."/>
            <person name="Minx P."/>
            <person name="Tomlinson C."/>
            <person name="Mitreva M."/>
            <person name="Hou S."/>
            <person name="Chen J."/>
            <person name="Wollam A."/>
            <person name="Pepin K.H."/>
            <person name="Johnson M."/>
            <person name="Bhonagiri V."/>
            <person name="Zhang X."/>
            <person name="Suruliraj S."/>
            <person name="Warren W."/>
            <person name="Chinwalla A."/>
            <person name="Mardis E.R."/>
            <person name="Wilson R.K."/>
        </authorList>
    </citation>
    <scope>NUCLEOTIDE SEQUENCE [LARGE SCALE GENOMIC DNA]</scope>
    <source>
        <strain evidence="2 3">F0357</strain>
    </source>
</reference>
<gene>
    <name evidence="2" type="ORF">HMPREF0080_01881</name>
</gene>
<dbReference type="GO" id="GO:0008270">
    <property type="term" value="F:zinc ion binding"/>
    <property type="evidence" value="ECO:0007669"/>
    <property type="project" value="TreeGrafter"/>
</dbReference>
<feature type="domain" description="UVR" evidence="1">
    <location>
        <begin position="135"/>
        <end position="170"/>
    </location>
</feature>
<evidence type="ECO:0000313" key="3">
    <source>
        <dbReference type="Proteomes" id="UP000005481"/>
    </source>
</evidence>
<proteinExistence type="predicted"/>
<dbReference type="GO" id="GO:0005507">
    <property type="term" value="F:copper ion binding"/>
    <property type="evidence" value="ECO:0007669"/>
    <property type="project" value="TreeGrafter"/>
</dbReference>
<organism evidence="2 3">
    <name type="scientific">Anaeroglobus geminatus F0357</name>
    <dbReference type="NCBI Taxonomy" id="861450"/>
    <lineage>
        <taxon>Bacteria</taxon>
        <taxon>Bacillati</taxon>
        <taxon>Bacillota</taxon>
        <taxon>Negativicutes</taxon>
        <taxon>Veillonellales</taxon>
        <taxon>Veillonellaceae</taxon>
        <taxon>Anaeroglobus</taxon>
    </lineage>
</organism>
<protein>
    <recommendedName>
        <fullName evidence="1">UVR domain-containing protein</fullName>
    </recommendedName>
</protein>
<dbReference type="InterPro" id="IPR001943">
    <property type="entry name" value="UVR_dom"/>
</dbReference>